<sequence length="160" mass="16238">MLALLGLAVALAAALNGPGAAGVHAREPMALAVVECRTGAELAAAIADADVGTALIPNDISMTAEDWAPHASPVRLERNLTVLGAREEVGSWPALDLGYVKAKVVLCAGCALNFSRVVLVRSRGAPPVQPGDDRRCAGRVLRMHRRGGGGGGGDCAAAIV</sequence>
<evidence type="ECO:0000313" key="3">
    <source>
        <dbReference type="Proteomes" id="UP000075714"/>
    </source>
</evidence>
<reference evidence="3" key="1">
    <citation type="journal article" date="2016" name="Nat. Commun.">
        <title>The Gonium pectorale genome demonstrates co-option of cell cycle regulation during the evolution of multicellularity.</title>
        <authorList>
            <person name="Hanschen E.R."/>
            <person name="Marriage T.N."/>
            <person name="Ferris P.J."/>
            <person name="Hamaji T."/>
            <person name="Toyoda A."/>
            <person name="Fujiyama A."/>
            <person name="Neme R."/>
            <person name="Noguchi H."/>
            <person name="Minakuchi Y."/>
            <person name="Suzuki M."/>
            <person name="Kawai-Toyooka H."/>
            <person name="Smith D.R."/>
            <person name="Sparks H."/>
            <person name="Anderson J."/>
            <person name="Bakaric R."/>
            <person name="Luria V."/>
            <person name="Karger A."/>
            <person name="Kirschner M.W."/>
            <person name="Durand P.M."/>
            <person name="Michod R.E."/>
            <person name="Nozaki H."/>
            <person name="Olson B.J."/>
        </authorList>
    </citation>
    <scope>NUCLEOTIDE SEQUENCE [LARGE SCALE GENOMIC DNA]</scope>
    <source>
        <strain evidence="3">NIES-2863</strain>
    </source>
</reference>
<name>A0A150FVT4_GONPE</name>
<organism evidence="2 3">
    <name type="scientific">Gonium pectorale</name>
    <name type="common">Green alga</name>
    <dbReference type="NCBI Taxonomy" id="33097"/>
    <lineage>
        <taxon>Eukaryota</taxon>
        <taxon>Viridiplantae</taxon>
        <taxon>Chlorophyta</taxon>
        <taxon>core chlorophytes</taxon>
        <taxon>Chlorophyceae</taxon>
        <taxon>CS clade</taxon>
        <taxon>Chlamydomonadales</taxon>
        <taxon>Volvocaceae</taxon>
        <taxon>Gonium</taxon>
    </lineage>
</organism>
<accession>A0A150FVT4</accession>
<feature type="signal peptide" evidence="1">
    <location>
        <begin position="1"/>
        <end position="25"/>
    </location>
</feature>
<evidence type="ECO:0000313" key="2">
    <source>
        <dbReference type="EMBL" id="KXZ41315.1"/>
    </source>
</evidence>
<protein>
    <submittedName>
        <fullName evidence="2">Uncharacterized protein</fullName>
    </submittedName>
</protein>
<keyword evidence="3" id="KW-1185">Reference proteome</keyword>
<keyword evidence="1" id="KW-0732">Signal</keyword>
<comment type="caution">
    <text evidence="2">The sequence shown here is derived from an EMBL/GenBank/DDBJ whole genome shotgun (WGS) entry which is preliminary data.</text>
</comment>
<proteinExistence type="predicted"/>
<dbReference type="Proteomes" id="UP000075714">
    <property type="component" value="Unassembled WGS sequence"/>
</dbReference>
<dbReference type="EMBL" id="LSYV01000557">
    <property type="protein sequence ID" value="KXZ41315.1"/>
    <property type="molecule type" value="Genomic_DNA"/>
</dbReference>
<dbReference type="AlphaFoldDB" id="A0A150FVT4"/>
<evidence type="ECO:0000256" key="1">
    <source>
        <dbReference type="SAM" id="SignalP"/>
    </source>
</evidence>
<gene>
    <name evidence="2" type="ORF">GPECTOR_560g581</name>
</gene>
<feature type="chain" id="PRO_5007561752" evidence="1">
    <location>
        <begin position="26"/>
        <end position="160"/>
    </location>
</feature>